<dbReference type="EMBL" id="PDKZ01000002">
    <property type="protein sequence ID" value="PHH43319.1"/>
    <property type="molecule type" value="Genomic_DNA"/>
</dbReference>
<evidence type="ECO:0000313" key="2">
    <source>
        <dbReference type="Proteomes" id="UP000222460"/>
    </source>
</evidence>
<evidence type="ECO:0000313" key="1">
    <source>
        <dbReference type="EMBL" id="PHH43319.1"/>
    </source>
</evidence>
<accession>A0A2C5VFG4</accession>
<comment type="caution">
    <text evidence="1">The sequence shown here is derived from an EMBL/GenBank/DDBJ whole genome shotgun (WGS) entry which is preliminary data.</text>
</comment>
<organism evidence="1 2">
    <name type="scientific">Pseudomonas putida</name>
    <name type="common">Arthrobacter siderocapsulatus</name>
    <dbReference type="NCBI Taxonomy" id="303"/>
    <lineage>
        <taxon>Bacteria</taxon>
        <taxon>Pseudomonadati</taxon>
        <taxon>Pseudomonadota</taxon>
        <taxon>Gammaproteobacteria</taxon>
        <taxon>Pseudomonadales</taxon>
        <taxon>Pseudomonadaceae</taxon>
        <taxon>Pseudomonas</taxon>
    </lineage>
</organism>
<dbReference type="RefSeq" id="WP_098967936.1">
    <property type="nucleotide sequence ID" value="NZ_PDKZ01000002.1"/>
</dbReference>
<protein>
    <submittedName>
        <fullName evidence="1">SinR family protein</fullName>
    </submittedName>
</protein>
<sequence length="91" mass="10387">MGVFFIGYDLIKPGKDYSKIVPAIQKTFPNYWHCLDSTWLVKTDHTAKQIADYLLQFIDGNDRLLVAPMSKGAAWTVSFNKGCQDWLKANM</sequence>
<dbReference type="AlphaFoldDB" id="A0A2C5VFG4"/>
<proteinExistence type="predicted"/>
<name>A0A2C5VFG4_PSEPU</name>
<gene>
    <name evidence="1" type="ORF">CRX57_24945</name>
</gene>
<reference evidence="2" key="1">
    <citation type="submission" date="2017-10" db="EMBL/GenBank/DDBJ databases">
        <title>FDA dAtabase for Regulatory Grade micrObial Sequences (FDA-ARGOS): Supporting development and validation of Infectious Disease Dx tests.</title>
        <authorList>
            <person name="Goldberg B."/>
            <person name="Campos J."/>
            <person name="Tallon L."/>
            <person name="Sadzewicz L."/>
            <person name="Ott S."/>
            <person name="Zhao X."/>
            <person name="Nagaraj S."/>
            <person name="Vavikolanu K."/>
            <person name="Aluvathingal J."/>
            <person name="Nadendla S."/>
            <person name="Geyer C."/>
            <person name="Sichtig H."/>
        </authorList>
    </citation>
    <scope>NUCLEOTIDE SEQUENCE [LARGE SCALE GENOMIC DNA]</scope>
    <source>
        <strain evidence="2">FDAARGOS_376</strain>
    </source>
</reference>
<dbReference type="Proteomes" id="UP000222460">
    <property type="component" value="Unassembled WGS sequence"/>
</dbReference>